<proteinExistence type="inferred from homology"/>
<dbReference type="Pfam" id="PF01541">
    <property type="entry name" value="GIY-YIG"/>
    <property type="match status" value="1"/>
</dbReference>
<comment type="similarity">
    <text evidence="8">Belongs to the SLX1 family.</text>
</comment>
<comment type="cofactor">
    <cofactor evidence="8">
        <name>a divalent metal cation</name>
        <dbReference type="ChEBI" id="CHEBI:60240"/>
    </cofactor>
</comment>
<keyword evidence="12" id="KW-1185">Reference proteome</keyword>
<dbReference type="InterPro" id="IPR000305">
    <property type="entry name" value="GIY-YIG_endonuc"/>
</dbReference>
<keyword evidence="6 8" id="KW-0234">DNA repair</keyword>
<dbReference type="CDD" id="cd10455">
    <property type="entry name" value="GIY-YIG_SLX1"/>
    <property type="match status" value="1"/>
</dbReference>
<keyword evidence="7 8" id="KW-0539">Nucleus</keyword>
<dbReference type="AlphaFoldDB" id="A0AAV9I3B8"/>
<feature type="region of interest" description="Disordered" evidence="9">
    <location>
        <begin position="153"/>
        <end position="180"/>
    </location>
</feature>
<evidence type="ECO:0000259" key="10">
    <source>
        <dbReference type="PROSITE" id="PS50164"/>
    </source>
</evidence>
<evidence type="ECO:0000256" key="1">
    <source>
        <dbReference type="ARBA" id="ARBA00022722"/>
    </source>
</evidence>
<dbReference type="PANTHER" id="PTHR20208:SF10">
    <property type="entry name" value="STRUCTURE-SPECIFIC ENDONUCLEASE SUBUNIT SLX1"/>
    <property type="match status" value="1"/>
</dbReference>
<dbReference type="GO" id="GO:0000724">
    <property type="term" value="P:double-strand break repair via homologous recombination"/>
    <property type="evidence" value="ECO:0007669"/>
    <property type="project" value="TreeGrafter"/>
</dbReference>
<feature type="region of interest" description="Disordered" evidence="9">
    <location>
        <begin position="533"/>
        <end position="559"/>
    </location>
</feature>
<feature type="compositionally biased region" description="Polar residues" evidence="9">
    <location>
        <begin position="280"/>
        <end position="291"/>
    </location>
</feature>
<feature type="compositionally biased region" description="Basic and acidic residues" evidence="9">
    <location>
        <begin position="159"/>
        <end position="169"/>
    </location>
</feature>
<dbReference type="GO" id="GO:0017108">
    <property type="term" value="F:5'-flap endonuclease activity"/>
    <property type="evidence" value="ECO:0007669"/>
    <property type="project" value="InterPro"/>
</dbReference>
<evidence type="ECO:0000256" key="9">
    <source>
        <dbReference type="SAM" id="MobiDB-lite"/>
    </source>
</evidence>
<evidence type="ECO:0000256" key="2">
    <source>
        <dbReference type="ARBA" id="ARBA00022759"/>
    </source>
</evidence>
<dbReference type="GO" id="GO:0008821">
    <property type="term" value="F:crossover junction DNA endonuclease activity"/>
    <property type="evidence" value="ECO:0007669"/>
    <property type="project" value="TreeGrafter"/>
</dbReference>
<comment type="caution">
    <text evidence="11">The sequence shown here is derived from an EMBL/GenBank/DDBJ whole genome shotgun (WGS) entry which is preliminary data.</text>
</comment>
<sequence length="659" mass="76818">MMTTSCTGNPTEQLWLLDTFSEEEDSFPFPELRVRLENKFNTTFHVPTDCLEKNFDGQEQEITTNNTGFYGCYLLRSLSEHPYGKNRTYIGFTTNPARRLRQHNGDLKAGGAWRTKSFRPWQMILVIHGFQTKTEALQFEWAWQHPTKTRALKPVNNDSKSRMETEKKKTSTRARKPPSGISGKVKTLIDLVCSPQWSSHTLTVTFLEEAVAECSELLFKTSHLPLHVQTNILPLEEIGSLIDNQRSRVLLEKPSQLGSSLDKQKNDNYSDLDVYLTDSDWQSDSSGLSEENTNEARSRLEKAPEDSRPFDEMQITENLYSLQLTETPEKTKIREKLYRRNVCSPDCPSCSRYCSRRRIITEENSFPIHLVDLQVEPTHISLHTFRFSRKYQLYVKLPETCRVDPTRASAVSADKNYILVKIPFAKDEDSPQRAAGSQLVEQVVDKEEKKLEVEDQTGKKKECTPFHMERMPTFRSLYSSFCRILKKDIPIVQKRKRILLSVRSRFFQYLRGDLSLSELKQVLKRARIRKNRQTSVGLGSQPCNTNNNNDNRNNNNNNVDERRHIAQVPEPRSAKEMLLKVAEQVGSKAESLQQMKSERERQNALLFQDRQQKKEILRERRRMKRKFAKKLVRQRIRKPLEEHNWNSQVKKRVHFSVET</sequence>
<dbReference type="EMBL" id="JANCYU010000010">
    <property type="protein sequence ID" value="KAK4523038.1"/>
    <property type="molecule type" value="Genomic_DNA"/>
</dbReference>
<evidence type="ECO:0000256" key="8">
    <source>
        <dbReference type="HAMAP-Rule" id="MF_03100"/>
    </source>
</evidence>
<keyword evidence="3 8" id="KW-0227">DNA damage</keyword>
<keyword evidence="2 8" id="KW-0255">Endonuclease</keyword>
<comment type="subunit">
    <text evidence="8">Forms a heterodimer with a member of the SLX4 family.</text>
</comment>
<dbReference type="InterPro" id="IPR035901">
    <property type="entry name" value="GIY-YIG_endonuc_sf"/>
</dbReference>
<gene>
    <name evidence="11" type="ORF">GAYE_PCTG33G0928</name>
</gene>
<dbReference type="EC" id="3.1.-.-" evidence="8"/>
<dbReference type="SUPFAM" id="SSF82771">
    <property type="entry name" value="GIY-YIG endonuclease"/>
    <property type="match status" value="1"/>
</dbReference>
<dbReference type="HAMAP" id="MF_03100">
    <property type="entry name" value="Endonuc_su_Slx1"/>
    <property type="match status" value="1"/>
</dbReference>
<dbReference type="InterPro" id="IPR050381">
    <property type="entry name" value="SLX1_endonuclease"/>
</dbReference>
<organism evidence="11 12">
    <name type="scientific">Galdieria yellowstonensis</name>
    <dbReference type="NCBI Taxonomy" id="3028027"/>
    <lineage>
        <taxon>Eukaryota</taxon>
        <taxon>Rhodophyta</taxon>
        <taxon>Bangiophyceae</taxon>
        <taxon>Galdieriales</taxon>
        <taxon>Galdieriaceae</taxon>
        <taxon>Galdieria</taxon>
    </lineage>
</organism>
<feature type="region of interest" description="Disordered" evidence="9">
    <location>
        <begin position="280"/>
        <end position="308"/>
    </location>
</feature>
<dbReference type="PROSITE" id="PS50164">
    <property type="entry name" value="GIY_YIG"/>
    <property type="match status" value="1"/>
</dbReference>
<evidence type="ECO:0000313" key="11">
    <source>
        <dbReference type="EMBL" id="KAK4523038.1"/>
    </source>
</evidence>
<dbReference type="InterPro" id="IPR027520">
    <property type="entry name" value="Slx1"/>
</dbReference>
<protein>
    <recommendedName>
        <fullName evidence="8">Structure-specific endonuclease subunit SLX1 homolog</fullName>
        <ecNumber evidence="8">3.1.-.-</ecNumber>
    </recommendedName>
</protein>
<evidence type="ECO:0000256" key="7">
    <source>
        <dbReference type="ARBA" id="ARBA00023242"/>
    </source>
</evidence>
<reference evidence="11 12" key="1">
    <citation type="submission" date="2022-07" db="EMBL/GenBank/DDBJ databases">
        <title>Genome-wide signatures of adaptation to extreme environments.</title>
        <authorList>
            <person name="Cho C.H."/>
            <person name="Yoon H.S."/>
        </authorList>
    </citation>
    <scope>NUCLEOTIDE SEQUENCE [LARGE SCALE GENOMIC DNA]</scope>
    <source>
        <strain evidence="11 12">108.79 E11</strain>
    </source>
</reference>
<comment type="subcellular location">
    <subcellularLocation>
        <location evidence="8">Nucleus</location>
    </subcellularLocation>
</comment>
<comment type="function">
    <text evidence="8">Catalytic subunit of a heterodimeric structure-specific endonuclease that resolves DNA secondary structures generated during DNA repair and recombination. Has endonuclease activity towards branched DNA substrates, introducing single-strand cuts in duplex DNA close to junctions with ss-DNA.</text>
</comment>
<feature type="compositionally biased region" description="Low complexity" evidence="9">
    <location>
        <begin position="544"/>
        <end position="558"/>
    </location>
</feature>
<name>A0AAV9I3B8_9RHOD</name>
<keyword evidence="5 8" id="KW-0233">DNA recombination</keyword>
<feature type="compositionally biased region" description="Basic and acidic residues" evidence="9">
    <location>
        <begin position="294"/>
        <end position="308"/>
    </location>
</feature>
<feature type="compositionally biased region" description="Polar residues" evidence="9">
    <location>
        <begin position="533"/>
        <end position="543"/>
    </location>
</feature>
<evidence type="ECO:0000256" key="6">
    <source>
        <dbReference type="ARBA" id="ARBA00023204"/>
    </source>
</evidence>
<dbReference type="GO" id="GO:0033557">
    <property type="term" value="C:Slx1-Slx4 complex"/>
    <property type="evidence" value="ECO:0007669"/>
    <property type="project" value="UniProtKB-UniRule"/>
</dbReference>
<keyword evidence="1 8" id="KW-0540">Nuclease</keyword>
<accession>A0AAV9I3B8</accession>
<comment type="caution">
    <text evidence="8">Lacks conserved residue(s) required for the propagation of feature annotation.</text>
</comment>
<feature type="domain" description="GIY-YIG" evidence="10">
    <location>
        <begin position="68"/>
        <end position="158"/>
    </location>
</feature>
<keyword evidence="4 8" id="KW-0378">Hydrolase</keyword>
<evidence type="ECO:0000256" key="5">
    <source>
        <dbReference type="ARBA" id="ARBA00023172"/>
    </source>
</evidence>
<dbReference type="Gene3D" id="3.40.1440.10">
    <property type="entry name" value="GIY-YIG endonuclease"/>
    <property type="match status" value="1"/>
</dbReference>
<evidence type="ECO:0000313" key="12">
    <source>
        <dbReference type="Proteomes" id="UP001300502"/>
    </source>
</evidence>
<dbReference type="PANTHER" id="PTHR20208">
    <property type="entry name" value="STRUCTURE-SPECIFIC ENDONUCLEASE SUBUNIT SLX1"/>
    <property type="match status" value="1"/>
</dbReference>
<evidence type="ECO:0000256" key="3">
    <source>
        <dbReference type="ARBA" id="ARBA00022763"/>
    </source>
</evidence>
<evidence type="ECO:0000256" key="4">
    <source>
        <dbReference type="ARBA" id="ARBA00022801"/>
    </source>
</evidence>
<dbReference type="Proteomes" id="UP001300502">
    <property type="component" value="Unassembled WGS sequence"/>
</dbReference>